<feature type="compositionally biased region" description="Basic and acidic residues" evidence="1">
    <location>
        <begin position="8"/>
        <end position="23"/>
    </location>
</feature>
<dbReference type="AlphaFoldDB" id="D7T1Q1"/>
<accession>D7T1Q1</accession>
<keyword evidence="3" id="KW-1185">Reference proteome</keyword>
<proteinExistence type="predicted"/>
<dbReference type="InParanoid" id="D7T1Q1"/>
<name>D7T1Q1_VITVI</name>
<reference evidence="3" key="1">
    <citation type="journal article" date="2007" name="Nature">
        <title>The grapevine genome sequence suggests ancestral hexaploidization in major angiosperm phyla.</title>
        <authorList>
            <consortium name="The French-Italian Public Consortium for Grapevine Genome Characterization."/>
            <person name="Jaillon O."/>
            <person name="Aury J.-M."/>
            <person name="Noel B."/>
            <person name="Policriti A."/>
            <person name="Clepet C."/>
            <person name="Casagrande A."/>
            <person name="Choisne N."/>
            <person name="Aubourg S."/>
            <person name="Vitulo N."/>
            <person name="Jubin C."/>
            <person name="Vezzi A."/>
            <person name="Legeai F."/>
            <person name="Hugueney P."/>
            <person name="Dasilva C."/>
            <person name="Horner D."/>
            <person name="Mica E."/>
            <person name="Jublot D."/>
            <person name="Poulain J."/>
            <person name="Bruyere C."/>
            <person name="Billault A."/>
            <person name="Segurens B."/>
            <person name="Gouyvenoux M."/>
            <person name="Ugarte E."/>
            <person name="Cattonaro F."/>
            <person name="Anthouard V."/>
            <person name="Vico V."/>
            <person name="Del Fabbro C."/>
            <person name="Alaux M."/>
            <person name="Di Gaspero G."/>
            <person name="Dumas V."/>
            <person name="Felice N."/>
            <person name="Paillard S."/>
            <person name="Juman I."/>
            <person name="Moroldo M."/>
            <person name="Scalabrin S."/>
            <person name="Canaguier A."/>
            <person name="Le Clainche I."/>
            <person name="Malacrida G."/>
            <person name="Durand E."/>
            <person name="Pesole G."/>
            <person name="Laucou V."/>
            <person name="Chatelet P."/>
            <person name="Merdinoglu D."/>
            <person name="Delledonne M."/>
            <person name="Pezzotti M."/>
            <person name="Lecharny A."/>
            <person name="Scarpelli C."/>
            <person name="Artiguenave F."/>
            <person name="Pe M.E."/>
            <person name="Valle G."/>
            <person name="Morgante M."/>
            <person name="Caboche M."/>
            <person name="Adam-Blondon A.-F."/>
            <person name="Weissenbach J."/>
            <person name="Quetier F."/>
            <person name="Wincker P."/>
        </authorList>
    </citation>
    <scope>NUCLEOTIDE SEQUENCE [LARGE SCALE GENOMIC DNA]</scope>
    <source>
        <strain evidence="3">cv. Pinot noir / PN40024</strain>
    </source>
</reference>
<feature type="region of interest" description="Disordered" evidence="1">
    <location>
        <begin position="1"/>
        <end position="33"/>
    </location>
</feature>
<dbReference type="PaxDb" id="29760-VIT_06s0009g00330.t01"/>
<dbReference type="Proteomes" id="UP000009183">
    <property type="component" value="Chromosome 6"/>
</dbReference>
<sequence>MKKAFRSPTKETNKRCGRRREEHDQEEDEEKKIKKWRSIVWKPTNQETASPQTQ</sequence>
<protein>
    <submittedName>
        <fullName evidence="2">Uncharacterized protein</fullName>
    </submittedName>
</protein>
<dbReference type="EMBL" id="FN595504">
    <property type="protein sequence ID" value="CBI24431.3"/>
    <property type="molecule type" value="Genomic_DNA"/>
</dbReference>
<organism evidence="2 3">
    <name type="scientific">Vitis vinifera</name>
    <name type="common">Grape</name>
    <dbReference type="NCBI Taxonomy" id="29760"/>
    <lineage>
        <taxon>Eukaryota</taxon>
        <taxon>Viridiplantae</taxon>
        <taxon>Streptophyta</taxon>
        <taxon>Embryophyta</taxon>
        <taxon>Tracheophyta</taxon>
        <taxon>Spermatophyta</taxon>
        <taxon>Magnoliopsida</taxon>
        <taxon>eudicotyledons</taxon>
        <taxon>Gunneridae</taxon>
        <taxon>Pentapetalae</taxon>
        <taxon>rosids</taxon>
        <taxon>Vitales</taxon>
        <taxon>Vitaceae</taxon>
        <taxon>Viteae</taxon>
        <taxon>Vitis</taxon>
    </lineage>
</organism>
<dbReference type="HOGENOM" id="CLU_3054295_0_0_1"/>
<gene>
    <name evidence="2" type="ordered locus">VIT_06s0009g00330</name>
</gene>
<evidence type="ECO:0000313" key="2">
    <source>
        <dbReference type="EMBL" id="CBI24431.3"/>
    </source>
</evidence>
<evidence type="ECO:0000256" key="1">
    <source>
        <dbReference type="SAM" id="MobiDB-lite"/>
    </source>
</evidence>
<evidence type="ECO:0000313" key="3">
    <source>
        <dbReference type="Proteomes" id="UP000009183"/>
    </source>
</evidence>